<evidence type="ECO:0000256" key="1">
    <source>
        <dbReference type="SAM" id="MobiDB-lite"/>
    </source>
</evidence>
<comment type="caution">
    <text evidence="2">The sequence shown here is derived from an EMBL/GenBank/DDBJ whole genome shotgun (WGS) entry which is preliminary data.</text>
</comment>
<dbReference type="Proteomes" id="UP000298030">
    <property type="component" value="Unassembled WGS sequence"/>
</dbReference>
<name>A0A4Y7SSD0_COPMI</name>
<evidence type="ECO:0000313" key="3">
    <source>
        <dbReference type="Proteomes" id="UP000298030"/>
    </source>
</evidence>
<gene>
    <name evidence="2" type="ORF">FA13DRAFT_1738935</name>
</gene>
<protein>
    <submittedName>
        <fullName evidence="2">Uncharacterized protein</fullName>
    </submittedName>
</protein>
<proteinExistence type="predicted"/>
<sequence>MVRVLALGVKEKPQMEEIVYDFPTASVVKNISPFSRHRLSKNRRAETCPKGAEGEQMGPKSGWKAGEKGYQLQIVAGRGERPGGEERKGRNRFSSIRQFPVKARGCLVFPDWTVLAPGGVTMLML</sequence>
<keyword evidence="3" id="KW-1185">Reference proteome</keyword>
<accession>A0A4Y7SSD0</accession>
<evidence type="ECO:0000313" key="2">
    <source>
        <dbReference type="EMBL" id="TEB24765.1"/>
    </source>
</evidence>
<feature type="region of interest" description="Disordered" evidence="1">
    <location>
        <begin position="38"/>
        <end position="64"/>
    </location>
</feature>
<reference evidence="2 3" key="1">
    <citation type="journal article" date="2019" name="Nat. Ecol. Evol.">
        <title>Megaphylogeny resolves global patterns of mushroom evolution.</title>
        <authorList>
            <person name="Varga T."/>
            <person name="Krizsan K."/>
            <person name="Foldi C."/>
            <person name="Dima B."/>
            <person name="Sanchez-Garcia M."/>
            <person name="Sanchez-Ramirez S."/>
            <person name="Szollosi G.J."/>
            <person name="Szarkandi J.G."/>
            <person name="Papp V."/>
            <person name="Albert L."/>
            <person name="Andreopoulos W."/>
            <person name="Angelini C."/>
            <person name="Antonin V."/>
            <person name="Barry K.W."/>
            <person name="Bougher N.L."/>
            <person name="Buchanan P."/>
            <person name="Buyck B."/>
            <person name="Bense V."/>
            <person name="Catcheside P."/>
            <person name="Chovatia M."/>
            <person name="Cooper J."/>
            <person name="Damon W."/>
            <person name="Desjardin D."/>
            <person name="Finy P."/>
            <person name="Geml J."/>
            <person name="Haridas S."/>
            <person name="Hughes K."/>
            <person name="Justo A."/>
            <person name="Karasinski D."/>
            <person name="Kautmanova I."/>
            <person name="Kiss B."/>
            <person name="Kocsube S."/>
            <person name="Kotiranta H."/>
            <person name="LaButti K.M."/>
            <person name="Lechner B.E."/>
            <person name="Liimatainen K."/>
            <person name="Lipzen A."/>
            <person name="Lukacs Z."/>
            <person name="Mihaltcheva S."/>
            <person name="Morgado L.N."/>
            <person name="Niskanen T."/>
            <person name="Noordeloos M.E."/>
            <person name="Ohm R.A."/>
            <person name="Ortiz-Santana B."/>
            <person name="Ovrebo C."/>
            <person name="Racz N."/>
            <person name="Riley R."/>
            <person name="Savchenko A."/>
            <person name="Shiryaev A."/>
            <person name="Soop K."/>
            <person name="Spirin V."/>
            <person name="Szebenyi C."/>
            <person name="Tomsovsky M."/>
            <person name="Tulloss R.E."/>
            <person name="Uehling J."/>
            <person name="Grigoriev I.V."/>
            <person name="Vagvolgyi C."/>
            <person name="Papp T."/>
            <person name="Martin F.M."/>
            <person name="Miettinen O."/>
            <person name="Hibbett D.S."/>
            <person name="Nagy L.G."/>
        </authorList>
    </citation>
    <scope>NUCLEOTIDE SEQUENCE [LARGE SCALE GENOMIC DNA]</scope>
    <source>
        <strain evidence="2 3">FP101781</strain>
    </source>
</reference>
<organism evidence="2 3">
    <name type="scientific">Coprinellus micaceus</name>
    <name type="common">Glistening ink-cap mushroom</name>
    <name type="synonym">Coprinus micaceus</name>
    <dbReference type="NCBI Taxonomy" id="71717"/>
    <lineage>
        <taxon>Eukaryota</taxon>
        <taxon>Fungi</taxon>
        <taxon>Dikarya</taxon>
        <taxon>Basidiomycota</taxon>
        <taxon>Agaricomycotina</taxon>
        <taxon>Agaricomycetes</taxon>
        <taxon>Agaricomycetidae</taxon>
        <taxon>Agaricales</taxon>
        <taxon>Agaricineae</taxon>
        <taxon>Psathyrellaceae</taxon>
        <taxon>Coprinellus</taxon>
    </lineage>
</organism>
<dbReference type="AlphaFoldDB" id="A0A4Y7SSD0"/>
<dbReference type="EMBL" id="QPFP01000063">
    <property type="protein sequence ID" value="TEB24765.1"/>
    <property type="molecule type" value="Genomic_DNA"/>
</dbReference>